<dbReference type="RefSeq" id="WP_016178831.1">
    <property type="nucleotide sequence ID" value="NZ_CAXOGR010000008.1"/>
</dbReference>
<keyword evidence="3" id="KW-0645">Protease</keyword>
<dbReference type="Gene3D" id="3.40.630.10">
    <property type="entry name" value="Zn peptidases"/>
    <property type="match status" value="1"/>
</dbReference>
<comment type="cofactor">
    <cofactor evidence="8">
        <name>a divalent metal cation</name>
        <dbReference type="ChEBI" id="CHEBI:60240"/>
    </cofactor>
    <text evidence="8">Binds 2 divalent metal cations per subunit.</text>
</comment>
<evidence type="ECO:0000256" key="4">
    <source>
        <dbReference type="ARBA" id="ARBA00022723"/>
    </source>
</evidence>
<dbReference type="InterPro" id="IPR023367">
    <property type="entry name" value="Peptidase_M42_dom2"/>
</dbReference>
<feature type="active site" description="Proton acceptor" evidence="7">
    <location>
        <position position="204"/>
    </location>
</feature>
<proteinExistence type="inferred from homology"/>
<dbReference type="Gene3D" id="2.40.30.40">
    <property type="entry name" value="Peptidase M42, domain 2"/>
    <property type="match status" value="1"/>
</dbReference>
<protein>
    <submittedName>
        <fullName evidence="9">Peptidase M42</fullName>
    </submittedName>
</protein>
<dbReference type="GO" id="GO:0006508">
    <property type="term" value="P:proteolysis"/>
    <property type="evidence" value="ECO:0007669"/>
    <property type="project" value="UniProtKB-KW"/>
</dbReference>
<evidence type="ECO:0000256" key="2">
    <source>
        <dbReference type="ARBA" id="ARBA00022438"/>
    </source>
</evidence>
<keyword evidence="5" id="KW-0378">Hydrolase</keyword>
<keyword evidence="2" id="KW-0031">Aminopeptidase</keyword>
<evidence type="ECO:0000256" key="7">
    <source>
        <dbReference type="PIRSR" id="PIRSR001123-1"/>
    </source>
</evidence>
<accession>A0A2N8PT34</accession>
<dbReference type="GO" id="GO:0004177">
    <property type="term" value="F:aminopeptidase activity"/>
    <property type="evidence" value="ECO:0007669"/>
    <property type="project" value="UniProtKB-UniRule"/>
</dbReference>
<feature type="binding site" evidence="8">
    <location>
        <position position="174"/>
    </location>
    <ligand>
        <name>Zn(2+)</name>
        <dbReference type="ChEBI" id="CHEBI:29105"/>
        <label>2</label>
    </ligand>
</feature>
<comment type="similarity">
    <text evidence="1 6">Belongs to the peptidase M42 family.</text>
</comment>
<evidence type="ECO:0000313" key="9">
    <source>
        <dbReference type="EMBL" id="TRZ28718.1"/>
    </source>
</evidence>
<dbReference type="PANTHER" id="PTHR32481:SF0">
    <property type="entry name" value="AMINOPEPTIDASE YPDE-RELATED"/>
    <property type="match status" value="1"/>
</dbReference>
<evidence type="ECO:0000256" key="8">
    <source>
        <dbReference type="PIRSR" id="PIRSR001123-2"/>
    </source>
</evidence>
<dbReference type="AlphaFoldDB" id="A0A2N8PT34"/>
<dbReference type="Proteomes" id="UP000316316">
    <property type="component" value="Unassembled WGS sequence"/>
</dbReference>
<dbReference type="SUPFAM" id="SSF53187">
    <property type="entry name" value="Zn-dependent exopeptidases"/>
    <property type="match status" value="1"/>
</dbReference>
<dbReference type="InterPro" id="IPR008007">
    <property type="entry name" value="Peptidase_M42"/>
</dbReference>
<evidence type="ECO:0000256" key="5">
    <source>
        <dbReference type="ARBA" id="ARBA00022801"/>
    </source>
</evidence>
<comment type="caution">
    <text evidence="9">The sequence shown here is derived from an EMBL/GenBank/DDBJ whole genome shotgun (WGS) entry which is preliminary data.</text>
</comment>
<feature type="binding site" evidence="8">
    <location>
        <position position="61"/>
    </location>
    <ligand>
        <name>Zn(2+)</name>
        <dbReference type="ChEBI" id="CHEBI:29105"/>
        <label>1</label>
    </ligand>
</feature>
<reference evidence="9 10" key="1">
    <citation type="submission" date="2017-10" db="EMBL/GenBank/DDBJ databases">
        <title>FDA dAtabase for Regulatory Grade micrObial Sequences (FDA-ARGOS): Supporting development and validation of Infectious Disease Dx tests.</title>
        <authorList>
            <person name="Campos J."/>
            <person name="Goldberg B."/>
            <person name="Tallon L.J."/>
            <person name="Sadzewicz L."/>
            <person name="Sengamalay N."/>
            <person name="Ott S."/>
            <person name="Godinez A."/>
            <person name="Nagaraj S."/>
            <person name="Vyas G."/>
            <person name="Aluvathingal J."/>
            <person name="Nadendla S."/>
            <person name="Geyer C."/>
            <person name="Nandy P."/>
            <person name="Hobson J."/>
            <person name="Sichtig H."/>
        </authorList>
    </citation>
    <scope>NUCLEOTIDE SEQUENCE [LARGE SCALE GENOMIC DNA]</scope>
    <source>
        <strain evidence="9 10">FDAARGOS_185</strain>
    </source>
</reference>
<evidence type="ECO:0000256" key="6">
    <source>
        <dbReference type="PIRNR" id="PIRNR001123"/>
    </source>
</evidence>
<dbReference type="GO" id="GO:0046872">
    <property type="term" value="F:metal ion binding"/>
    <property type="evidence" value="ECO:0007669"/>
    <property type="project" value="UniProtKB-UniRule"/>
</dbReference>
<feature type="binding site" evidence="8">
    <location>
        <position position="205"/>
    </location>
    <ligand>
        <name>Zn(2+)</name>
        <dbReference type="ChEBI" id="CHEBI:29105"/>
        <label>2</label>
    </ligand>
</feature>
<keyword evidence="4 8" id="KW-0479">Metal-binding</keyword>
<evidence type="ECO:0000256" key="1">
    <source>
        <dbReference type="ARBA" id="ARBA00006272"/>
    </source>
</evidence>
<dbReference type="InterPro" id="IPR051464">
    <property type="entry name" value="Peptidase_M42_aminopept"/>
</dbReference>
<evidence type="ECO:0000256" key="3">
    <source>
        <dbReference type="ARBA" id="ARBA00022670"/>
    </source>
</evidence>
<feature type="binding site" evidence="8">
    <location>
        <position position="227"/>
    </location>
    <ligand>
        <name>Zn(2+)</name>
        <dbReference type="ChEBI" id="CHEBI:29105"/>
        <label>1</label>
    </ligand>
</feature>
<sequence length="348" mass="37946">MIATDKLLMQLSDLDALPGQEAQVQQALQETIQGPITKDSFGNLYFGDLETKKKKIALYAHMDEVGFFVHHITEDGFVYFYPIGGWWGHVVLGQQVRATCRKNGAILEGIVGTLSKTSHKLTEVVPINQMYIDFGVHSKSELEEAGMQIGDMILPNTKARKSFNQKKIMGKALDDRVACTIMVQVKNQAETKKIEVIGVGTVQEEAGTRGSKVAAAQVDADINIVIDVANGKDTPHAADFPNRIQGNGPGLVLADKTALGNIKLLDYCKEIAEKNQLPWQYDLLGGGGTDAGSVQLFAGKPTLVFCVPVRYCHSWNSIVEISDVEATIDLLSAVIRSLDEGGIELEQF</sequence>
<dbReference type="Pfam" id="PF05343">
    <property type="entry name" value="Peptidase_M42"/>
    <property type="match status" value="1"/>
</dbReference>
<dbReference type="PIRSF" id="PIRSF001123">
    <property type="entry name" value="PepA_GA"/>
    <property type="match status" value="1"/>
</dbReference>
<organism evidence="9 10">
    <name type="scientific">Enterococcus avium</name>
    <name type="common">Streptococcus avium</name>
    <dbReference type="NCBI Taxonomy" id="33945"/>
    <lineage>
        <taxon>Bacteria</taxon>
        <taxon>Bacillati</taxon>
        <taxon>Bacillota</taxon>
        <taxon>Bacilli</taxon>
        <taxon>Lactobacillales</taxon>
        <taxon>Enterococcaceae</taxon>
        <taxon>Enterococcus</taxon>
    </lineage>
</organism>
<dbReference type="PANTHER" id="PTHR32481">
    <property type="entry name" value="AMINOPEPTIDASE"/>
    <property type="match status" value="1"/>
</dbReference>
<gene>
    <name evidence="9" type="ORF">AUF17_18590</name>
</gene>
<feature type="binding site" evidence="8">
    <location>
        <position position="174"/>
    </location>
    <ligand>
        <name>Zn(2+)</name>
        <dbReference type="ChEBI" id="CHEBI:29105"/>
        <label>1</label>
    </ligand>
</feature>
<name>A0A2N8PT34_ENTAV</name>
<evidence type="ECO:0000313" key="10">
    <source>
        <dbReference type="Proteomes" id="UP000316316"/>
    </source>
</evidence>
<dbReference type="SUPFAM" id="SSF101821">
    <property type="entry name" value="Aminopeptidase/glucanase lid domain"/>
    <property type="match status" value="1"/>
</dbReference>
<dbReference type="EMBL" id="PDXQ01000002">
    <property type="protein sequence ID" value="TRZ28718.1"/>
    <property type="molecule type" value="Genomic_DNA"/>
</dbReference>
<feature type="binding site" evidence="8">
    <location>
        <position position="313"/>
    </location>
    <ligand>
        <name>Zn(2+)</name>
        <dbReference type="ChEBI" id="CHEBI:29105"/>
        <label>2</label>
    </ligand>
</feature>